<dbReference type="Proteomes" id="UP001187192">
    <property type="component" value="Unassembled WGS sequence"/>
</dbReference>
<accession>A0AA87YU99</accession>
<proteinExistence type="predicted"/>
<protein>
    <submittedName>
        <fullName evidence="2">Uncharacterized protein</fullName>
    </submittedName>
</protein>
<feature type="region of interest" description="Disordered" evidence="1">
    <location>
        <begin position="1"/>
        <end position="116"/>
    </location>
</feature>
<organism evidence="2 3">
    <name type="scientific">Ficus carica</name>
    <name type="common">Common fig</name>
    <dbReference type="NCBI Taxonomy" id="3494"/>
    <lineage>
        <taxon>Eukaryota</taxon>
        <taxon>Viridiplantae</taxon>
        <taxon>Streptophyta</taxon>
        <taxon>Embryophyta</taxon>
        <taxon>Tracheophyta</taxon>
        <taxon>Spermatophyta</taxon>
        <taxon>Magnoliopsida</taxon>
        <taxon>eudicotyledons</taxon>
        <taxon>Gunneridae</taxon>
        <taxon>Pentapetalae</taxon>
        <taxon>rosids</taxon>
        <taxon>fabids</taxon>
        <taxon>Rosales</taxon>
        <taxon>Moraceae</taxon>
        <taxon>Ficeae</taxon>
        <taxon>Ficus</taxon>
    </lineage>
</organism>
<comment type="caution">
    <text evidence="2">The sequence shown here is derived from an EMBL/GenBank/DDBJ whole genome shotgun (WGS) entry which is preliminary data.</text>
</comment>
<feature type="compositionally biased region" description="Polar residues" evidence="1">
    <location>
        <begin position="42"/>
        <end position="54"/>
    </location>
</feature>
<feature type="compositionally biased region" description="Low complexity" evidence="1">
    <location>
        <begin position="1"/>
        <end position="18"/>
    </location>
</feature>
<feature type="compositionally biased region" description="Low complexity" evidence="1">
    <location>
        <begin position="73"/>
        <end position="85"/>
    </location>
</feature>
<evidence type="ECO:0000313" key="2">
    <source>
        <dbReference type="EMBL" id="GMN23699.1"/>
    </source>
</evidence>
<gene>
    <name evidence="2" type="ORF">TIFTF001_045804</name>
</gene>
<sequence>MPISASSKQSAAQIAPSPRESSCQPGPRSKPARNPPPAASPTRESCQLQFQPSASFGPANPAANPARAPPAANPARAPQAAIPARENLGPDSHPAASQARVFSQAASPHEISPISSCNSSQFTASFQLIYQPGRWICGGEKSSLVAIK</sequence>
<evidence type="ECO:0000313" key="3">
    <source>
        <dbReference type="Proteomes" id="UP001187192"/>
    </source>
</evidence>
<evidence type="ECO:0000256" key="1">
    <source>
        <dbReference type="SAM" id="MobiDB-lite"/>
    </source>
</evidence>
<name>A0AA87YU99_FICCA</name>
<keyword evidence="3" id="KW-1185">Reference proteome</keyword>
<dbReference type="EMBL" id="BTGU01004218">
    <property type="protein sequence ID" value="GMN23699.1"/>
    <property type="molecule type" value="Genomic_DNA"/>
</dbReference>
<dbReference type="AlphaFoldDB" id="A0AA87YU99"/>
<reference evidence="2" key="1">
    <citation type="submission" date="2023-07" db="EMBL/GenBank/DDBJ databases">
        <title>draft genome sequence of fig (Ficus carica).</title>
        <authorList>
            <person name="Takahashi T."/>
            <person name="Nishimura K."/>
        </authorList>
    </citation>
    <scope>NUCLEOTIDE SEQUENCE</scope>
</reference>